<dbReference type="RefSeq" id="WP_165100308.1">
    <property type="nucleotide sequence ID" value="NZ_CP049056.1"/>
</dbReference>
<dbReference type="PANTHER" id="PTHR42872:SF3">
    <property type="entry name" value="PROTEIN-GLUTAMATE METHYLESTERASE_PROTEIN-GLUTAMINE GLUTAMINASE 1"/>
    <property type="match status" value="1"/>
</dbReference>
<protein>
    <recommendedName>
        <fullName evidence="3">protein-glutamate methylesterase</fullName>
        <ecNumber evidence="3">3.1.1.61</ecNumber>
    </recommendedName>
</protein>
<dbReference type="GO" id="GO:0006935">
    <property type="term" value="P:chemotaxis"/>
    <property type="evidence" value="ECO:0007669"/>
    <property type="project" value="UniProtKB-KW"/>
</dbReference>
<feature type="domain" description="Response regulatory" evidence="7">
    <location>
        <begin position="19"/>
        <end position="136"/>
    </location>
</feature>
<dbReference type="Pfam" id="PF00072">
    <property type="entry name" value="Response_reg"/>
    <property type="match status" value="1"/>
</dbReference>
<dbReference type="GO" id="GO:0000156">
    <property type="term" value="F:phosphorelay response regulator activity"/>
    <property type="evidence" value="ECO:0007669"/>
    <property type="project" value="InterPro"/>
</dbReference>
<dbReference type="SUPFAM" id="SSF52172">
    <property type="entry name" value="CheY-like"/>
    <property type="match status" value="1"/>
</dbReference>
<dbReference type="AlphaFoldDB" id="A0A7L5BXP1"/>
<dbReference type="InterPro" id="IPR035909">
    <property type="entry name" value="CheB_C"/>
</dbReference>
<evidence type="ECO:0000313" key="10">
    <source>
        <dbReference type="Proteomes" id="UP000503336"/>
    </source>
</evidence>
<dbReference type="PROSITE" id="PS50122">
    <property type="entry name" value="CHEB"/>
    <property type="match status" value="1"/>
</dbReference>
<evidence type="ECO:0000256" key="3">
    <source>
        <dbReference type="ARBA" id="ARBA00039140"/>
    </source>
</evidence>
<keyword evidence="2" id="KW-0378">Hydrolase</keyword>
<dbReference type="SMART" id="SM00448">
    <property type="entry name" value="REC"/>
    <property type="match status" value="1"/>
</dbReference>
<evidence type="ECO:0000313" key="9">
    <source>
        <dbReference type="EMBL" id="QIE56695.1"/>
    </source>
</evidence>
<dbReference type="KEGG" id="hdh:G5B40_15405"/>
<dbReference type="GO" id="GO:0005737">
    <property type="term" value="C:cytoplasm"/>
    <property type="evidence" value="ECO:0007669"/>
    <property type="project" value="InterPro"/>
</dbReference>
<dbReference type="Proteomes" id="UP000503336">
    <property type="component" value="Chromosome"/>
</dbReference>
<sequence length="348" mass="36745">MKQASSTVRNAQDRPHPVHLLICDDSIFMRMAIRTLCEEDPRIVVIGEARDGAEAIEAVRTLQPDVVTMDVDMPGVDGASATERIVRESEIPVIMLSGINRSRSALTDHLLECGAVDVIWKSASMMDIDIGGVAQTIIEKVLFWGQKPANPGPYPAGDPQDGAQAHDVVLLSLGDGGPHAVAAALGEPVAGTAPIIVAADIPMACMDGFMRRLGRVTGLPVTHVEDGTALHHDNIYVVPGTARLRLKREGDEMSFHPDPAAAPLSNNSAFSTTQVMLANAGMTALIVLLSGGRPTMQAMKLSAARGARILVQSPDTCVSSAGFAEVLADVESAKAATPGEIRRILGMR</sequence>
<feature type="modified residue" description="4-aspartylphosphate" evidence="6">
    <location>
        <position position="70"/>
    </location>
</feature>
<organism evidence="9 10">
    <name type="scientific">Pikeienuella piscinae</name>
    <dbReference type="NCBI Taxonomy" id="2748098"/>
    <lineage>
        <taxon>Bacteria</taxon>
        <taxon>Pseudomonadati</taxon>
        <taxon>Pseudomonadota</taxon>
        <taxon>Alphaproteobacteria</taxon>
        <taxon>Rhodobacterales</taxon>
        <taxon>Paracoccaceae</taxon>
        <taxon>Pikeienuella</taxon>
    </lineage>
</organism>
<comment type="caution">
    <text evidence="5">Lacks conserved residue(s) required for the propagation of feature annotation.</text>
</comment>
<dbReference type="Gene3D" id="3.40.50.180">
    <property type="entry name" value="Methylesterase CheB, C-terminal domain"/>
    <property type="match status" value="1"/>
</dbReference>
<dbReference type="EC" id="3.1.1.61" evidence="3"/>
<evidence type="ECO:0000259" key="8">
    <source>
        <dbReference type="PROSITE" id="PS50122"/>
    </source>
</evidence>
<evidence type="ECO:0000256" key="5">
    <source>
        <dbReference type="PROSITE-ProRule" id="PRU00050"/>
    </source>
</evidence>
<keyword evidence="6" id="KW-0597">Phosphoprotein</keyword>
<reference evidence="9 10" key="1">
    <citation type="submission" date="2020-02" db="EMBL/GenBank/DDBJ databases">
        <title>complete genome sequence of Rhodobacteraceae bacterium.</title>
        <authorList>
            <person name="Park J."/>
            <person name="Kim Y.-S."/>
            <person name="Kim K.-H."/>
        </authorList>
    </citation>
    <scope>NUCLEOTIDE SEQUENCE [LARGE SCALE GENOMIC DNA]</scope>
    <source>
        <strain evidence="9 10">RR4-56</strain>
    </source>
</reference>
<evidence type="ECO:0000256" key="6">
    <source>
        <dbReference type="PROSITE-ProRule" id="PRU00169"/>
    </source>
</evidence>
<comment type="catalytic activity">
    <reaction evidence="4">
        <text>[protein]-L-glutamate 5-O-methyl ester + H2O = L-glutamyl-[protein] + methanol + H(+)</text>
        <dbReference type="Rhea" id="RHEA:23236"/>
        <dbReference type="Rhea" id="RHEA-COMP:10208"/>
        <dbReference type="Rhea" id="RHEA-COMP:10311"/>
        <dbReference type="ChEBI" id="CHEBI:15377"/>
        <dbReference type="ChEBI" id="CHEBI:15378"/>
        <dbReference type="ChEBI" id="CHEBI:17790"/>
        <dbReference type="ChEBI" id="CHEBI:29973"/>
        <dbReference type="ChEBI" id="CHEBI:82795"/>
        <dbReference type="EC" id="3.1.1.61"/>
    </reaction>
</comment>
<dbReference type="PANTHER" id="PTHR42872">
    <property type="entry name" value="PROTEIN-GLUTAMATE METHYLESTERASE/PROTEIN-GLUTAMINE GLUTAMINASE"/>
    <property type="match status" value="1"/>
</dbReference>
<dbReference type="SUPFAM" id="SSF52738">
    <property type="entry name" value="Methylesterase CheB, C-terminal domain"/>
    <property type="match status" value="1"/>
</dbReference>
<dbReference type="InterPro" id="IPR000673">
    <property type="entry name" value="Sig_transdc_resp-reg_Me-estase"/>
</dbReference>
<evidence type="ECO:0000259" key="7">
    <source>
        <dbReference type="PROSITE" id="PS50110"/>
    </source>
</evidence>
<proteinExistence type="predicted"/>
<dbReference type="EMBL" id="CP049056">
    <property type="protein sequence ID" value="QIE56695.1"/>
    <property type="molecule type" value="Genomic_DNA"/>
</dbReference>
<dbReference type="InterPro" id="IPR011006">
    <property type="entry name" value="CheY-like_superfamily"/>
</dbReference>
<dbReference type="Pfam" id="PF01339">
    <property type="entry name" value="CheB_methylest"/>
    <property type="match status" value="1"/>
</dbReference>
<feature type="domain" description="CheB-type methylesterase" evidence="8">
    <location>
        <begin position="153"/>
        <end position="318"/>
    </location>
</feature>
<dbReference type="InterPro" id="IPR001789">
    <property type="entry name" value="Sig_transdc_resp-reg_receiver"/>
</dbReference>
<evidence type="ECO:0000256" key="1">
    <source>
        <dbReference type="ARBA" id="ARBA00022500"/>
    </source>
</evidence>
<dbReference type="CDD" id="cd17541">
    <property type="entry name" value="REC_CheB-like"/>
    <property type="match status" value="1"/>
</dbReference>
<dbReference type="PROSITE" id="PS50110">
    <property type="entry name" value="RESPONSE_REGULATORY"/>
    <property type="match status" value="1"/>
</dbReference>
<dbReference type="Gene3D" id="3.40.50.2300">
    <property type="match status" value="1"/>
</dbReference>
<keyword evidence="10" id="KW-1185">Reference proteome</keyword>
<keyword evidence="1" id="KW-0145">Chemotaxis</keyword>
<gene>
    <name evidence="9" type="ORF">G5B40_15405</name>
</gene>
<name>A0A7L5BXP1_9RHOB</name>
<evidence type="ECO:0000256" key="4">
    <source>
        <dbReference type="ARBA" id="ARBA00048267"/>
    </source>
</evidence>
<dbReference type="GO" id="GO:0008984">
    <property type="term" value="F:protein-glutamate methylesterase activity"/>
    <property type="evidence" value="ECO:0007669"/>
    <property type="project" value="UniProtKB-EC"/>
</dbReference>
<accession>A0A7L5BXP1</accession>
<evidence type="ECO:0000256" key="2">
    <source>
        <dbReference type="ARBA" id="ARBA00022801"/>
    </source>
</evidence>